<dbReference type="EMBL" id="NAJO01000023">
    <property type="protein sequence ID" value="OQO04062.1"/>
    <property type="molecule type" value="Genomic_DNA"/>
</dbReference>
<feature type="compositionally biased region" description="Low complexity" evidence="2">
    <location>
        <begin position="109"/>
        <end position="119"/>
    </location>
</feature>
<feature type="compositionally biased region" description="Polar residues" evidence="2">
    <location>
        <begin position="355"/>
        <end position="365"/>
    </location>
</feature>
<feature type="compositionally biased region" description="Basic and acidic residues" evidence="2">
    <location>
        <begin position="367"/>
        <end position="393"/>
    </location>
</feature>
<feature type="compositionally biased region" description="Basic and acidic residues" evidence="2">
    <location>
        <begin position="910"/>
        <end position="924"/>
    </location>
</feature>
<feature type="compositionally biased region" description="Gly residues" evidence="2">
    <location>
        <begin position="936"/>
        <end position="954"/>
    </location>
</feature>
<dbReference type="InterPro" id="IPR018554">
    <property type="entry name" value="FRQ"/>
</dbReference>
<dbReference type="OrthoDB" id="2536795at2759"/>
<feature type="coiled-coil region" evidence="1">
    <location>
        <begin position="168"/>
        <end position="195"/>
    </location>
</feature>
<sequence length="966" mass="104693">MASVNRQPGRVRAPVQRATHLGPKPGNPRRQPSHLSVSLVHNSEDDKSHRSAKNSNTSNEDASLVSNKATLSDTPSRFAFLQGMTSSGESSNAEGWFDRSNNQVHRDAAASPYADSDPPFFMRNSSSSQSPPDAEQQQHFAQMWQNNGSHMLPHRPGLMELGTDGNSNEEYRSVIDDLTVENQKLKRRLKKYGKLHDSHLKDEKLFEIRVHGLPVDKKRELEEMLRNFASNMHTPTGTAFPISGYDGLAPALNTHKTSSSLTSQFPSDSAYASMSASGQGSLAPSASDSKHSRFAPTAKSRHQNIQSYLHRIPEGLMPQQNPTVMSEHTKQKVVVSRLEQIFAGKGAAAGPHHQALQQQDVSQSAAHADRSAMKEQGRAARNEGVREAPIMEKETEDPMDSTTNNPTKLEESVQAEQLRKEQISEQDFSSGSPDHSQRPTRPLDLDPDRAQVPAENLRYIRHLGFSPLDLDSSRSPQEGHGWIYLNVLINMAQLHTLNVTADFVRKSLADLSDRLEVSNDGRKVRWKGRGKKSAPSSLGSVAYPHNSSAEDETGAPPRKRVKLAAPDDGRASSYQRGTASQWGSRADSSKLLYTPLFYHRDDSDESEASSTEGEDENMSMGFQQLIAGDSSGMTGSNVRTSTTNSKKKEKREDGPIIFYNNARFLTDLSGDSGPPDMTSVPMYKLADVQPIGKPHAAPGTKMLESRGPLSEVNVSSDSMNLDEKSPSSEVELDFTSLPTPTMAAPSAAISPTLEASGIGGVYPADHFAVTVQTRQTHSTPRQSCRPVPSRLGKILQARKRDRAAQRSIATQILGVKRVDRMPSALPPALCYLQSNSSDEDDIASNYSSSSVAQPGAPHVSTAPQPLGLTDHPSDFEASESLSEDSDNESDGSLDLLAAARAMDPEGVMAREREFDSHMAERLAEEIPAGSSAATAGGRGGSGFNSPGSEGGGVGYRKAARGMSSGF</sequence>
<feature type="compositionally biased region" description="Polar residues" evidence="2">
    <location>
        <begin position="631"/>
        <end position="644"/>
    </location>
</feature>
<reference evidence="4" key="1">
    <citation type="submission" date="2017-03" db="EMBL/GenBank/DDBJ databases">
        <title>Genomes of endolithic fungi from Antarctica.</title>
        <authorList>
            <person name="Coleine C."/>
            <person name="Masonjones S."/>
            <person name="Stajich J.E."/>
        </authorList>
    </citation>
    <scope>NUCLEOTIDE SEQUENCE [LARGE SCALE GENOMIC DNA]</scope>
    <source>
        <strain evidence="4">CCFEE 5527</strain>
    </source>
</reference>
<feature type="region of interest" description="Disordered" evidence="2">
    <location>
        <begin position="257"/>
        <end position="302"/>
    </location>
</feature>
<evidence type="ECO:0000256" key="1">
    <source>
        <dbReference type="SAM" id="Coils"/>
    </source>
</evidence>
<dbReference type="GO" id="GO:0005737">
    <property type="term" value="C:cytoplasm"/>
    <property type="evidence" value="ECO:0007669"/>
    <property type="project" value="InterPro"/>
</dbReference>
<accession>A0A1V8SYS5</accession>
<dbReference type="GO" id="GO:0005634">
    <property type="term" value="C:nucleus"/>
    <property type="evidence" value="ECO:0007669"/>
    <property type="project" value="InterPro"/>
</dbReference>
<protein>
    <recommendedName>
        <fullName evidence="5">Frequency clock protein</fullName>
    </recommendedName>
</protein>
<feature type="compositionally biased region" description="Polar residues" evidence="2">
    <location>
        <begin position="572"/>
        <end position="581"/>
    </location>
</feature>
<name>A0A1V8SYS5_9PEZI</name>
<feature type="region of interest" description="Disordered" evidence="2">
    <location>
        <begin position="524"/>
        <end position="581"/>
    </location>
</feature>
<evidence type="ECO:0008006" key="5">
    <source>
        <dbReference type="Google" id="ProtNLM"/>
    </source>
</evidence>
<dbReference type="Pfam" id="PF09421">
    <property type="entry name" value="FRQ"/>
    <property type="match status" value="1"/>
</dbReference>
<feature type="compositionally biased region" description="Polar residues" evidence="2">
    <location>
        <begin position="53"/>
        <end position="73"/>
    </location>
</feature>
<feature type="compositionally biased region" description="Polar residues" evidence="2">
    <location>
        <begin position="257"/>
        <end position="287"/>
    </location>
</feature>
<feature type="compositionally biased region" description="Polar residues" evidence="2">
    <location>
        <begin position="425"/>
        <end position="434"/>
    </location>
</feature>
<gene>
    <name evidence="3" type="ORF">B0A48_10705</name>
</gene>
<feature type="compositionally biased region" description="Basic and acidic residues" evidence="2">
    <location>
        <begin position="435"/>
        <end position="448"/>
    </location>
</feature>
<evidence type="ECO:0000313" key="4">
    <source>
        <dbReference type="Proteomes" id="UP000192596"/>
    </source>
</evidence>
<dbReference type="GO" id="GO:0006355">
    <property type="term" value="P:regulation of DNA-templated transcription"/>
    <property type="evidence" value="ECO:0007669"/>
    <property type="project" value="InterPro"/>
</dbReference>
<keyword evidence="1" id="KW-0175">Coiled coil</keyword>
<feature type="region of interest" description="Disordered" evidence="2">
    <location>
        <begin position="840"/>
        <end position="890"/>
    </location>
</feature>
<dbReference type="GO" id="GO:0007623">
    <property type="term" value="P:circadian rhythm"/>
    <property type="evidence" value="ECO:0007669"/>
    <property type="project" value="InterPro"/>
</dbReference>
<proteinExistence type="predicted"/>
<dbReference type="Proteomes" id="UP000192596">
    <property type="component" value="Unassembled WGS sequence"/>
</dbReference>
<dbReference type="AlphaFoldDB" id="A0A1V8SYS5"/>
<feature type="region of interest" description="Disordered" evidence="2">
    <location>
        <begin position="910"/>
        <end position="966"/>
    </location>
</feature>
<evidence type="ECO:0000256" key="2">
    <source>
        <dbReference type="SAM" id="MobiDB-lite"/>
    </source>
</evidence>
<feature type="region of interest" description="Disordered" evidence="2">
    <location>
        <begin position="627"/>
        <end position="653"/>
    </location>
</feature>
<feature type="compositionally biased region" description="Acidic residues" evidence="2">
    <location>
        <begin position="881"/>
        <end position="890"/>
    </location>
</feature>
<organism evidence="3 4">
    <name type="scientific">Cryoendolithus antarcticus</name>
    <dbReference type="NCBI Taxonomy" id="1507870"/>
    <lineage>
        <taxon>Eukaryota</taxon>
        <taxon>Fungi</taxon>
        <taxon>Dikarya</taxon>
        <taxon>Ascomycota</taxon>
        <taxon>Pezizomycotina</taxon>
        <taxon>Dothideomycetes</taxon>
        <taxon>Dothideomycetidae</taxon>
        <taxon>Cladosporiales</taxon>
        <taxon>Cladosporiaceae</taxon>
        <taxon>Cryoendolithus</taxon>
    </lineage>
</organism>
<feature type="compositionally biased region" description="Polar residues" evidence="2">
    <location>
        <begin position="123"/>
        <end position="136"/>
    </location>
</feature>
<evidence type="ECO:0000313" key="3">
    <source>
        <dbReference type="EMBL" id="OQO04062.1"/>
    </source>
</evidence>
<dbReference type="STRING" id="1507870.A0A1V8SYS5"/>
<dbReference type="InParanoid" id="A0A1V8SYS5"/>
<feature type="region of interest" description="Disordered" evidence="2">
    <location>
        <begin position="345"/>
        <end position="448"/>
    </location>
</feature>
<keyword evidence="4" id="KW-1185">Reference proteome</keyword>
<feature type="region of interest" description="Disordered" evidence="2">
    <location>
        <begin position="1"/>
        <end position="73"/>
    </location>
</feature>
<feature type="region of interest" description="Disordered" evidence="2">
    <location>
        <begin position="107"/>
        <end position="136"/>
    </location>
</feature>
<comment type="caution">
    <text evidence="3">The sequence shown here is derived from an EMBL/GenBank/DDBJ whole genome shotgun (WGS) entry which is preliminary data.</text>
</comment>